<dbReference type="GO" id="GO:0005829">
    <property type="term" value="C:cytosol"/>
    <property type="evidence" value="ECO:0007669"/>
    <property type="project" value="TreeGrafter"/>
</dbReference>
<dbReference type="InterPro" id="IPR045079">
    <property type="entry name" value="Oxoprolinase-like"/>
</dbReference>
<sequence length="554" mass="58778">MVDPITVAVIGSSMFATTQEMGEALRRSSHSPIIREMLDYSCAIFTAGGEVVAQDELIPALLGSITTAMPILLAEVPPETIEPGDIFIGNDPYRGVSHTPDIHLFAPVFAGDRIVAWCGDVAHHNDIGGTNPGTEGFANESVFEEGFRFTNVKIVEAGKLCEPLFRCFVETTRDPAASRGDLRAQIAAVRLGVRRVEGLIAKYGAEVLTEAMDVRLAQSERRMRAMIAQCPDARGNAVGHLDNDGISNDPVRIEVTVEVKGDEVIVDFTGSAPQMAGGLNSSRAATTAAILFATKAAFDPTSDSTGGNFRPIRTILPEGSAVNPNFPAAVSLRHLTEQRISDTLVRALAQIVPGLETAGSFVGFSSLAAATRHPRTRLPVVMADDLGGGTGGNRRGDGLDSVDTYLGNVGILPAEVCEREYPIRILETEYVTDSGGAGQHRGGLGIRRTYEFLDHCQCVFYTEQSNPEFGAWGVEGGQTGQPARLTLVRADGTTVPVGKMRVDVAPGDRLVTITGGGGGFGDPRRRDPAAIADDLCQGKVSPQAARDIYGFADA</sequence>
<evidence type="ECO:0000313" key="2">
    <source>
        <dbReference type="EMBL" id="HHW32732.1"/>
    </source>
</evidence>
<dbReference type="PANTHER" id="PTHR11365">
    <property type="entry name" value="5-OXOPROLINASE RELATED"/>
    <property type="match status" value="1"/>
</dbReference>
<organism evidence="2 3">
    <name type="scientific">Paracoccus solventivorans</name>
    <dbReference type="NCBI Taxonomy" id="53463"/>
    <lineage>
        <taxon>Bacteria</taxon>
        <taxon>Pseudomonadati</taxon>
        <taxon>Pseudomonadota</taxon>
        <taxon>Alphaproteobacteria</taxon>
        <taxon>Rhodobacterales</taxon>
        <taxon>Paracoccaceae</taxon>
        <taxon>Paracoccus</taxon>
    </lineage>
</organism>
<feature type="domain" description="Hydantoinase B/oxoprolinase" evidence="1">
    <location>
        <begin position="3"/>
        <end position="523"/>
    </location>
</feature>
<name>A0A832QUX9_9RHOB</name>
<dbReference type="GO" id="GO:0006749">
    <property type="term" value="P:glutathione metabolic process"/>
    <property type="evidence" value="ECO:0007669"/>
    <property type="project" value="TreeGrafter"/>
</dbReference>
<dbReference type="GO" id="GO:0017168">
    <property type="term" value="F:5-oxoprolinase (ATP-hydrolyzing) activity"/>
    <property type="evidence" value="ECO:0007669"/>
    <property type="project" value="TreeGrafter"/>
</dbReference>
<accession>A0A832QUX9</accession>
<proteinExistence type="predicted"/>
<dbReference type="InterPro" id="IPR003692">
    <property type="entry name" value="Hydantoinase_B"/>
</dbReference>
<evidence type="ECO:0000259" key="1">
    <source>
        <dbReference type="Pfam" id="PF02538"/>
    </source>
</evidence>
<dbReference type="EMBL" id="DULP01000017">
    <property type="protein sequence ID" value="HHW32732.1"/>
    <property type="molecule type" value="Genomic_DNA"/>
</dbReference>
<dbReference type="Pfam" id="PF02538">
    <property type="entry name" value="Hydantoinase_B"/>
    <property type="match status" value="1"/>
</dbReference>
<reference evidence="2 3" key="1">
    <citation type="journal article" date="2020" name="Biotechnol. Biofuels">
        <title>New insights from the biogas microbiome by comprehensive genome-resolved metagenomics of nearly 1600 species originating from multiple anaerobic digesters.</title>
        <authorList>
            <person name="Campanaro S."/>
            <person name="Treu L."/>
            <person name="Rodriguez-R L.M."/>
            <person name="Kovalovszki A."/>
            <person name="Ziels R.M."/>
            <person name="Maus I."/>
            <person name="Zhu X."/>
            <person name="Kougias P.G."/>
            <person name="Basile A."/>
            <person name="Luo G."/>
            <person name="Schluter A."/>
            <person name="Konstantinidis K.T."/>
            <person name="Angelidaki I."/>
        </authorList>
    </citation>
    <scope>NUCLEOTIDE SEQUENCE [LARGE SCALE GENOMIC DNA]</scope>
    <source>
        <strain evidence="2">AS04akNAM_125</strain>
    </source>
</reference>
<comment type="caution">
    <text evidence="2">The sequence shown here is derived from an EMBL/GenBank/DDBJ whole genome shotgun (WGS) entry which is preliminary data.</text>
</comment>
<dbReference type="PANTHER" id="PTHR11365:SF23">
    <property type="entry name" value="HYPOTHETICAL 5-OXOPROLINASE (EUROFUNG)-RELATED"/>
    <property type="match status" value="1"/>
</dbReference>
<dbReference type="RefSeq" id="WP_303728905.1">
    <property type="nucleotide sequence ID" value="NZ_DULP01000017.1"/>
</dbReference>
<protein>
    <submittedName>
        <fullName evidence="2">Hydantoinase B/oxoprolinase family protein</fullName>
    </submittedName>
</protein>
<evidence type="ECO:0000313" key="3">
    <source>
        <dbReference type="Proteomes" id="UP000580830"/>
    </source>
</evidence>
<gene>
    <name evidence="2" type="ORF">GXX24_01110</name>
</gene>
<dbReference type="AlphaFoldDB" id="A0A832QUX9"/>
<dbReference type="Proteomes" id="UP000580830">
    <property type="component" value="Unassembled WGS sequence"/>
</dbReference>